<dbReference type="PIRSF" id="PIRSF000077">
    <property type="entry name" value="Thioredoxin"/>
    <property type="match status" value="1"/>
</dbReference>
<dbReference type="PATRIC" id="fig|1291734.4.peg.1430"/>
<feature type="active site" description="Nucleophile" evidence="9">
    <location>
        <position position="31"/>
    </location>
</feature>
<keyword evidence="4" id="KW-0249">Electron transport</keyword>
<dbReference type="Pfam" id="PF00085">
    <property type="entry name" value="Thioredoxin"/>
    <property type="match status" value="1"/>
</dbReference>
<evidence type="ECO:0000256" key="3">
    <source>
        <dbReference type="ARBA" id="ARBA00022448"/>
    </source>
</evidence>
<evidence type="ECO:0000259" key="11">
    <source>
        <dbReference type="PROSITE" id="PS51352"/>
    </source>
</evidence>
<feature type="site" description="Contributes to redox potential value" evidence="9">
    <location>
        <position position="30"/>
    </location>
</feature>
<evidence type="ECO:0000256" key="5">
    <source>
        <dbReference type="ARBA" id="ARBA00023157"/>
    </source>
</evidence>
<evidence type="ECO:0000256" key="8">
    <source>
        <dbReference type="PIRNR" id="PIRNR000077"/>
    </source>
</evidence>
<dbReference type="PROSITE" id="PS51352">
    <property type="entry name" value="THIOREDOXIN_2"/>
    <property type="match status" value="1"/>
</dbReference>
<dbReference type="STRING" id="1291734.FD02_GL001390"/>
<dbReference type="GO" id="GO:0045454">
    <property type="term" value="P:cell redox homeostasis"/>
    <property type="evidence" value="ECO:0007669"/>
    <property type="project" value="TreeGrafter"/>
</dbReference>
<comment type="caution">
    <text evidence="12">The sequence shown here is derived from an EMBL/GenBank/DDBJ whole genome shotgun (WGS) entry which is preliminary data.</text>
</comment>
<dbReference type="PANTHER" id="PTHR45663:SF11">
    <property type="entry name" value="GEO12009P1"/>
    <property type="match status" value="1"/>
</dbReference>
<organism evidence="12 13">
    <name type="scientific">Lacticaseibacillus nasuensis JCM 17158</name>
    <dbReference type="NCBI Taxonomy" id="1291734"/>
    <lineage>
        <taxon>Bacteria</taxon>
        <taxon>Bacillati</taxon>
        <taxon>Bacillota</taxon>
        <taxon>Bacilli</taxon>
        <taxon>Lactobacillales</taxon>
        <taxon>Lactobacillaceae</taxon>
        <taxon>Lacticaseibacillus</taxon>
    </lineage>
</organism>
<dbReference type="EMBL" id="AZDJ01000002">
    <property type="protein sequence ID" value="KRK74067.1"/>
    <property type="molecule type" value="Genomic_DNA"/>
</dbReference>
<dbReference type="InterPro" id="IPR036249">
    <property type="entry name" value="Thioredoxin-like_sf"/>
</dbReference>
<feature type="disulfide bond" description="Redox-active" evidence="10">
    <location>
        <begin position="28"/>
        <end position="31"/>
    </location>
</feature>
<evidence type="ECO:0000256" key="2">
    <source>
        <dbReference type="ARBA" id="ARBA00020570"/>
    </source>
</evidence>
<feature type="site" description="Deprotonates C-terminal active site Cys" evidence="9">
    <location>
        <position position="22"/>
    </location>
</feature>
<dbReference type="Gene3D" id="3.40.30.10">
    <property type="entry name" value="Glutaredoxin"/>
    <property type="match status" value="1"/>
</dbReference>
<evidence type="ECO:0000313" key="13">
    <source>
        <dbReference type="Proteomes" id="UP000051804"/>
    </source>
</evidence>
<evidence type="ECO:0000256" key="7">
    <source>
        <dbReference type="NCBIfam" id="TIGR01068"/>
    </source>
</evidence>
<dbReference type="RefSeq" id="WP_054723269.1">
    <property type="nucleotide sequence ID" value="NZ_AZDJ01000002.1"/>
</dbReference>
<accession>A0A0R1JXS9</accession>
<evidence type="ECO:0000256" key="6">
    <source>
        <dbReference type="ARBA" id="ARBA00023284"/>
    </source>
</evidence>
<dbReference type="Proteomes" id="UP000051804">
    <property type="component" value="Unassembled WGS sequence"/>
</dbReference>
<keyword evidence="13" id="KW-1185">Reference proteome</keyword>
<keyword evidence="3" id="KW-0813">Transport</keyword>
<feature type="active site" description="Nucleophile" evidence="9">
    <location>
        <position position="28"/>
    </location>
</feature>
<dbReference type="AlphaFoldDB" id="A0A0R1JXS9"/>
<feature type="domain" description="Thioredoxin" evidence="11">
    <location>
        <begin position="1"/>
        <end position="106"/>
    </location>
</feature>
<dbReference type="InterPro" id="IPR017937">
    <property type="entry name" value="Thioredoxin_CS"/>
</dbReference>
<dbReference type="OrthoDB" id="9790390at2"/>
<evidence type="ECO:0000256" key="4">
    <source>
        <dbReference type="ARBA" id="ARBA00022982"/>
    </source>
</evidence>
<dbReference type="InterPro" id="IPR005746">
    <property type="entry name" value="Thioredoxin"/>
</dbReference>
<dbReference type="NCBIfam" id="TIGR01068">
    <property type="entry name" value="thioredoxin"/>
    <property type="match status" value="1"/>
</dbReference>
<dbReference type="GO" id="GO:0005829">
    <property type="term" value="C:cytosol"/>
    <property type="evidence" value="ECO:0007669"/>
    <property type="project" value="TreeGrafter"/>
</dbReference>
<dbReference type="PRINTS" id="PR00421">
    <property type="entry name" value="THIOREDOXIN"/>
</dbReference>
<name>A0A0R1JXS9_9LACO</name>
<keyword evidence="5 10" id="KW-1015">Disulfide bond</keyword>
<dbReference type="CDD" id="cd02947">
    <property type="entry name" value="TRX_family"/>
    <property type="match status" value="1"/>
</dbReference>
<evidence type="ECO:0000256" key="9">
    <source>
        <dbReference type="PIRSR" id="PIRSR000077-1"/>
    </source>
</evidence>
<dbReference type="SUPFAM" id="SSF52833">
    <property type="entry name" value="Thioredoxin-like"/>
    <property type="match status" value="1"/>
</dbReference>
<dbReference type="InterPro" id="IPR013766">
    <property type="entry name" value="Thioredoxin_domain"/>
</dbReference>
<protein>
    <recommendedName>
        <fullName evidence="2 7">Thioredoxin</fullName>
    </recommendedName>
</protein>
<dbReference type="GO" id="GO:0015035">
    <property type="term" value="F:protein-disulfide reductase activity"/>
    <property type="evidence" value="ECO:0007669"/>
    <property type="project" value="UniProtKB-UniRule"/>
</dbReference>
<sequence>MPTAVTAKTLPDAVKTGTVIVDLWAPWCGPCKILSPILAELETELPLRVVTLNVDDDKTVAAQYQVQSIPTMLVFQNGQAVEKITGAYPKAKLMQHFTQVLEQAHGGK</sequence>
<feature type="site" description="Contributes to redox potential value" evidence="9">
    <location>
        <position position="29"/>
    </location>
</feature>
<dbReference type="PROSITE" id="PS00194">
    <property type="entry name" value="THIOREDOXIN_1"/>
    <property type="match status" value="1"/>
</dbReference>
<evidence type="ECO:0000313" key="12">
    <source>
        <dbReference type="EMBL" id="KRK74067.1"/>
    </source>
</evidence>
<reference evidence="12 13" key="1">
    <citation type="journal article" date="2015" name="Genome Announc.">
        <title>Expanding the biotechnology potential of lactobacilli through comparative genomics of 213 strains and associated genera.</title>
        <authorList>
            <person name="Sun Z."/>
            <person name="Harris H.M."/>
            <person name="McCann A."/>
            <person name="Guo C."/>
            <person name="Argimon S."/>
            <person name="Zhang W."/>
            <person name="Yang X."/>
            <person name="Jeffery I.B."/>
            <person name="Cooney J.C."/>
            <person name="Kagawa T.F."/>
            <person name="Liu W."/>
            <person name="Song Y."/>
            <person name="Salvetti E."/>
            <person name="Wrobel A."/>
            <person name="Rasinkangas P."/>
            <person name="Parkhill J."/>
            <person name="Rea M.C."/>
            <person name="O'Sullivan O."/>
            <person name="Ritari J."/>
            <person name="Douillard F.P."/>
            <person name="Paul Ross R."/>
            <person name="Yang R."/>
            <person name="Briner A.E."/>
            <person name="Felis G.E."/>
            <person name="de Vos W.M."/>
            <person name="Barrangou R."/>
            <person name="Klaenhammer T.R."/>
            <person name="Caufield P.W."/>
            <person name="Cui Y."/>
            <person name="Zhang H."/>
            <person name="O'Toole P.W."/>
        </authorList>
    </citation>
    <scope>NUCLEOTIDE SEQUENCE [LARGE SCALE GENOMIC DNA]</scope>
    <source>
        <strain evidence="12 13">JCM 17158</strain>
    </source>
</reference>
<evidence type="ECO:0000256" key="10">
    <source>
        <dbReference type="PIRSR" id="PIRSR000077-4"/>
    </source>
</evidence>
<gene>
    <name evidence="12" type="ORF">FD02_GL001390</name>
</gene>
<dbReference type="PANTHER" id="PTHR45663">
    <property type="entry name" value="GEO12009P1"/>
    <property type="match status" value="1"/>
</dbReference>
<evidence type="ECO:0000256" key="1">
    <source>
        <dbReference type="ARBA" id="ARBA00008987"/>
    </source>
</evidence>
<keyword evidence="6 10" id="KW-0676">Redox-active center</keyword>
<comment type="similarity">
    <text evidence="1 8">Belongs to the thioredoxin family.</text>
</comment>
<proteinExistence type="inferred from homology"/>